<dbReference type="AlphaFoldDB" id="A0A6H9XS44"/>
<dbReference type="PANTHER" id="PTHR36512">
    <property type="entry name" value="D-AMINOPEPTIDASE"/>
    <property type="match status" value="1"/>
</dbReference>
<dbReference type="GeneID" id="84574567"/>
<dbReference type="CDD" id="cd02252">
    <property type="entry name" value="nylC_like"/>
    <property type="match status" value="1"/>
</dbReference>
<dbReference type="PANTHER" id="PTHR36512:SF3">
    <property type="entry name" value="BLR5678 PROTEIN"/>
    <property type="match status" value="1"/>
</dbReference>
<keyword evidence="2" id="KW-0378">Hydrolase</keyword>
<organism evidence="2 3">
    <name type="scientific">Corynebacterium matruchotii</name>
    <dbReference type="NCBI Taxonomy" id="43768"/>
    <lineage>
        <taxon>Bacteria</taxon>
        <taxon>Bacillati</taxon>
        <taxon>Actinomycetota</taxon>
        <taxon>Actinomycetes</taxon>
        <taxon>Mycobacteriales</taxon>
        <taxon>Corynebacteriaceae</taxon>
        <taxon>Corynebacterium</taxon>
    </lineage>
</organism>
<gene>
    <name evidence="2" type="ORF">NCTC10254_02444</name>
</gene>
<dbReference type="EMBL" id="UARK01000034">
    <property type="protein sequence ID" value="SPW33662.1"/>
    <property type="molecule type" value="Genomic_DNA"/>
</dbReference>
<evidence type="ECO:0000313" key="3">
    <source>
        <dbReference type="Proteomes" id="UP000249886"/>
    </source>
</evidence>
<dbReference type="RefSeq" id="WP_040431984.1">
    <property type="nucleotide sequence ID" value="NZ_CP050134.2"/>
</dbReference>
<reference evidence="2 3" key="1">
    <citation type="submission" date="2018-06" db="EMBL/GenBank/DDBJ databases">
        <authorList>
            <consortium name="Pathogen Informatics"/>
            <person name="Doyle S."/>
        </authorList>
    </citation>
    <scope>NUCLEOTIDE SEQUENCE [LARGE SCALE GENOMIC DNA]</scope>
    <source>
        <strain evidence="2 3">NCTC10254</strain>
    </source>
</reference>
<sequence>MTLTCNNKLIDVPGIAVGHKSLGDTGCTVIVAPDSAIAAVDVRGGGPGTRETDLLAPHNTVQRVHAITLTGGSAYGLAAADGVMTRLEEDRIGFRVLDTDESPIVPIVPAAVIFDLLVGDPTHRPTRDDGYAAAHAALTGEPDTRSGNVGAGCGATAGRLRGGFGQASMQVGEWIMAAGIVANPMGDVMNPDTGEFWADPRRKVAVDKLPAATPKLNTTIGVIATNAPITKAQAKRLAMVAHDGIARAIHPAHSPLDGDTLFCLSTGDGTGVDLQTMLSLSTHAAEITAAAIVDAVVAAEPGFGLNTYFELTR</sequence>
<dbReference type="Pfam" id="PF03576">
    <property type="entry name" value="Peptidase_S58"/>
    <property type="match status" value="1"/>
</dbReference>
<keyword evidence="2" id="KW-0031">Aminopeptidase</keyword>
<dbReference type="GO" id="GO:0004177">
    <property type="term" value="F:aminopeptidase activity"/>
    <property type="evidence" value="ECO:0007669"/>
    <property type="project" value="UniProtKB-KW"/>
</dbReference>
<dbReference type="SUPFAM" id="SSF56266">
    <property type="entry name" value="DmpA/ArgJ-like"/>
    <property type="match status" value="1"/>
</dbReference>
<dbReference type="InterPro" id="IPR005321">
    <property type="entry name" value="Peptidase_S58_DmpA"/>
</dbReference>
<evidence type="ECO:0000256" key="1">
    <source>
        <dbReference type="ARBA" id="ARBA00007068"/>
    </source>
</evidence>
<keyword evidence="2" id="KW-0645">Protease</keyword>
<comment type="similarity">
    <text evidence="1">Belongs to the peptidase S58 family.</text>
</comment>
<evidence type="ECO:0000313" key="2">
    <source>
        <dbReference type="EMBL" id="SPW33662.1"/>
    </source>
</evidence>
<dbReference type="Gene3D" id="3.60.70.12">
    <property type="entry name" value="L-amino peptidase D-ALA esterase/amidase"/>
    <property type="match status" value="1"/>
</dbReference>
<protein>
    <submittedName>
        <fullName evidence="2">L-aminopeptidase/D-esterase</fullName>
    </submittedName>
</protein>
<proteinExistence type="inferred from homology"/>
<dbReference type="Proteomes" id="UP000249886">
    <property type="component" value="Unassembled WGS sequence"/>
</dbReference>
<name>A0A6H9XS44_9CORY</name>
<comment type="caution">
    <text evidence="2">The sequence shown here is derived from an EMBL/GenBank/DDBJ whole genome shotgun (WGS) entry which is preliminary data.</text>
</comment>
<dbReference type="InterPro" id="IPR016117">
    <property type="entry name" value="ArgJ-like_dom_sf"/>
</dbReference>
<accession>A0A6H9XS44</accession>